<dbReference type="AlphaFoldDB" id="A0AAV8RUN6"/>
<dbReference type="PRINTS" id="PR00404">
    <property type="entry name" value="MADSDOMAIN"/>
</dbReference>
<dbReference type="SUPFAM" id="SSF55455">
    <property type="entry name" value="SRF-like"/>
    <property type="match status" value="1"/>
</dbReference>
<dbReference type="GO" id="GO:0003700">
    <property type="term" value="F:DNA-binding transcription factor activity"/>
    <property type="evidence" value="ECO:0007669"/>
    <property type="project" value="InterPro"/>
</dbReference>
<dbReference type="EMBL" id="JAQQAF010000001">
    <property type="protein sequence ID" value="KAJ8511172.1"/>
    <property type="molecule type" value="Genomic_DNA"/>
</dbReference>
<dbReference type="InterPro" id="IPR036879">
    <property type="entry name" value="TF_MADSbox_sf"/>
</dbReference>
<evidence type="ECO:0000313" key="8">
    <source>
        <dbReference type="EMBL" id="KAJ8511172.1"/>
    </source>
</evidence>
<evidence type="ECO:0000256" key="4">
    <source>
        <dbReference type="ARBA" id="ARBA00023163"/>
    </source>
</evidence>
<keyword evidence="9" id="KW-1185">Reference proteome</keyword>
<protein>
    <recommendedName>
        <fullName evidence="10">MADS-box domain-containing protein</fullName>
    </recommendedName>
</protein>
<keyword evidence="5" id="KW-0539">Nucleus</keyword>
<dbReference type="Pfam" id="PF00319">
    <property type="entry name" value="SRF-TF"/>
    <property type="match status" value="1"/>
</dbReference>
<dbReference type="InterPro" id="IPR050142">
    <property type="entry name" value="MADS-box/MEF2_TF"/>
</dbReference>
<keyword evidence="3" id="KW-0238">DNA-binding</keyword>
<gene>
    <name evidence="8" type="ORF">OPV22_001606</name>
</gene>
<evidence type="ECO:0000259" key="7">
    <source>
        <dbReference type="PROSITE" id="PS51297"/>
    </source>
</evidence>
<dbReference type="CDD" id="cd00265">
    <property type="entry name" value="MADS_MEF2_like"/>
    <property type="match status" value="1"/>
</dbReference>
<evidence type="ECO:0000256" key="1">
    <source>
        <dbReference type="ARBA" id="ARBA00004123"/>
    </source>
</evidence>
<keyword evidence="4" id="KW-0804">Transcription</keyword>
<dbReference type="PROSITE" id="PS50066">
    <property type="entry name" value="MADS_BOX_2"/>
    <property type="match status" value="1"/>
</dbReference>
<dbReference type="Pfam" id="PF01486">
    <property type="entry name" value="K-box"/>
    <property type="match status" value="1"/>
</dbReference>
<dbReference type="InterPro" id="IPR002100">
    <property type="entry name" value="TF_MADSbox"/>
</dbReference>
<dbReference type="GO" id="GO:0045944">
    <property type="term" value="P:positive regulation of transcription by RNA polymerase II"/>
    <property type="evidence" value="ECO:0007669"/>
    <property type="project" value="InterPro"/>
</dbReference>
<dbReference type="SMART" id="SM00432">
    <property type="entry name" value="MADS"/>
    <property type="match status" value="1"/>
</dbReference>
<dbReference type="PROSITE" id="PS51297">
    <property type="entry name" value="K_BOX"/>
    <property type="match status" value="1"/>
</dbReference>
<dbReference type="Gene3D" id="3.40.1810.10">
    <property type="entry name" value="Transcription factor, MADS-box"/>
    <property type="match status" value="1"/>
</dbReference>
<evidence type="ECO:0000259" key="6">
    <source>
        <dbReference type="PROSITE" id="PS50066"/>
    </source>
</evidence>
<dbReference type="InterPro" id="IPR033896">
    <property type="entry name" value="MEF2-like_N"/>
</dbReference>
<organism evidence="8 9">
    <name type="scientific">Ensete ventricosum</name>
    <name type="common">Abyssinian banana</name>
    <name type="synonym">Musa ensete</name>
    <dbReference type="NCBI Taxonomy" id="4639"/>
    <lineage>
        <taxon>Eukaryota</taxon>
        <taxon>Viridiplantae</taxon>
        <taxon>Streptophyta</taxon>
        <taxon>Embryophyta</taxon>
        <taxon>Tracheophyta</taxon>
        <taxon>Spermatophyta</taxon>
        <taxon>Magnoliopsida</taxon>
        <taxon>Liliopsida</taxon>
        <taxon>Zingiberales</taxon>
        <taxon>Musaceae</taxon>
        <taxon>Ensete</taxon>
    </lineage>
</organism>
<comment type="caution">
    <text evidence="8">The sequence shown here is derived from an EMBL/GenBank/DDBJ whole genome shotgun (WGS) entry which is preliminary data.</text>
</comment>
<dbReference type="Proteomes" id="UP001222027">
    <property type="component" value="Unassembled WGS sequence"/>
</dbReference>
<dbReference type="InterPro" id="IPR002487">
    <property type="entry name" value="TF_Kbox"/>
</dbReference>
<evidence type="ECO:0008006" key="10">
    <source>
        <dbReference type="Google" id="ProtNLM"/>
    </source>
</evidence>
<comment type="subcellular location">
    <subcellularLocation>
        <location evidence="1">Nucleus</location>
    </subcellularLocation>
</comment>
<feature type="domain" description="MADS-box" evidence="6">
    <location>
        <begin position="1"/>
        <end position="61"/>
    </location>
</feature>
<dbReference type="PROSITE" id="PS00350">
    <property type="entry name" value="MADS_BOX_1"/>
    <property type="match status" value="1"/>
</dbReference>
<sequence length="211" mass="24115">MVRGKTEMKRIENKASRQVTFSKRRNGLLKKAFELSVLCDVEIGLIVFSPRGKLYEFSSSSLQSTIERYRERTKEDTSSTTMEQDAKRKYEAEMLSKKIEDLEASKQKFLGEKLDSCLSGELHEIERNVEKSLRSIRAMKDHLIEKQIAEQKEKVSCLEKGNALLREKVNQLRRLPSTAAKEVPSTSTHGQHTEIDTELRIGRPGMGTHGM</sequence>
<name>A0AAV8RUN6_ENSVE</name>
<evidence type="ECO:0000313" key="9">
    <source>
        <dbReference type="Proteomes" id="UP001222027"/>
    </source>
</evidence>
<keyword evidence="2" id="KW-0805">Transcription regulation</keyword>
<proteinExistence type="predicted"/>
<dbReference type="GO" id="GO:0005634">
    <property type="term" value="C:nucleus"/>
    <property type="evidence" value="ECO:0007669"/>
    <property type="project" value="UniProtKB-SubCell"/>
</dbReference>
<dbReference type="PANTHER" id="PTHR48019">
    <property type="entry name" value="SERUM RESPONSE FACTOR HOMOLOG"/>
    <property type="match status" value="1"/>
</dbReference>
<feature type="domain" description="K-box" evidence="7">
    <location>
        <begin position="85"/>
        <end position="175"/>
    </location>
</feature>
<accession>A0AAV8RUN6</accession>
<reference evidence="8 9" key="1">
    <citation type="submission" date="2022-12" db="EMBL/GenBank/DDBJ databases">
        <title>Chromosome-scale assembly of the Ensete ventricosum genome.</title>
        <authorList>
            <person name="Dussert Y."/>
            <person name="Stocks J."/>
            <person name="Wendawek A."/>
            <person name="Woldeyes F."/>
            <person name="Nichols R.A."/>
            <person name="Borrell J.S."/>
        </authorList>
    </citation>
    <scope>NUCLEOTIDE SEQUENCE [LARGE SCALE GENOMIC DNA]</scope>
    <source>
        <strain evidence="9">cv. Maze</strain>
        <tissue evidence="8">Seeds</tissue>
    </source>
</reference>
<evidence type="ECO:0000256" key="2">
    <source>
        <dbReference type="ARBA" id="ARBA00023015"/>
    </source>
</evidence>
<dbReference type="GO" id="GO:0046983">
    <property type="term" value="F:protein dimerization activity"/>
    <property type="evidence" value="ECO:0007669"/>
    <property type="project" value="InterPro"/>
</dbReference>
<dbReference type="GO" id="GO:0000977">
    <property type="term" value="F:RNA polymerase II transcription regulatory region sequence-specific DNA binding"/>
    <property type="evidence" value="ECO:0007669"/>
    <property type="project" value="InterPro"/>
</dbReference>
<evidence type="ECO:0000256" key="3">
    <source>
        <dbReference type="ARBA" id="ARBA00023125"/>
    </source>
</evidence>
<evidence type="ECO:0000256" key="5">
    <source>
        <dbReference type="ARBA" id="ARBA00023242"/>
    </source>
</evidence>
<dbReference type="FunFam" id="3.40.1810.10:FF:000008">
    <property type="entry name" value="MADS-box transcription factor 1"/>
    <property type="match status" value="1"/>
</dbReference>